<evidence type="ECO:0000256" key="9">
    <source>
        <dbReference type="ARBA" id="ARBA00023211"/>
    </source>
</evidence>
<evidence type="ECO:0000256" key="7">
    <source>
        <dbReference type="ARBA" id="ARBA00022840"/>
    </source>
</evidence>
<evidence type="ECO:0008006" key="14">
    <source>
        <dbReference type="Google" id="ProtNLM"/>
    </source>
</evidence>
<dbReference type="InterPro" id="IPR023656">
    <property type="entry name" value="IMP_biosynth_PurP"/>
</dbReference>
<feature type="domain" description="IMP biosynthesis enzyme PurP C-terminal" evidence="11">
    <location>
        <begin position="190"/>
        <end position="381"/>
    </location>
</feature>
<dbReference type="GO" id="GO:0000287">
    <property type="term" value="F:magnesium ion binding"/>
    <property type="evidence" value="ECO:0007669"/>
    <property type="project" value="InterPro"/>
</dbReference>
<evidence type="ECO:0000256" key="2">
    <source>
        <dbReference type="ARBA" id="ARBA00001946"/>
    </source>
</evidence>
<proteinExistence type="predicted"/>
<dbReference type="InterPro" id="IPR016185">
    <property type="entry name" value="PreATP-grasp_dom_sf"/>
</dbReference>
<evidence type="ECO:0000256" key="4">
    <source>
        <dbReference type="ARBA" id="ARBA00022723"/>
    </source>
</evidence>
<evidence type="ECO:0000259" key="10">
    <source>
        <dbReference type="Pfam" id="PF06849"/>
    </source>
</evidence>
<reference evidence="12 13" key="1">
    <citation type="journal article" date="2015" name="Nature">
        <title>rRNA introns, odd ribosomes, and small enigmatic genomes across a large radiation of phyla.</title>
        <authorList>
            <person name="Brown C.T."/>
            <person name="Hug L.A."/>
            <person name="Thomas B.C."/>
            <person name="Sharon I."/>
            <person name="Castelle C.J."/>
            <person name="Singh A."/>
            <person name="Wilkins M.J."/>
            <person name="Williams K.H."/>
            <person name="Banfield J.F."/>
        </authorList>
    </citation>
    <scope>NUCLEOTIDE SEQUENCE [LARGE SCALE GENOMIC DNA]</scope>
</reference>
<accession>A0A0G0UJN3</accession>
<comment type="cofactor">
    <cofactor evidence="2">
        <name>Mg(2+)</name>
        <dbReference type="ChEBI" id="CHEBI:18420"/>
    </cofactor>
</comment>
<evidence type="ECO:0000256" key="8">
    <source>
        <dbReference type="ARBA" id="ARBA00022842"/>
    </source>
</evidence>
<comment type="cofactor">
    <cofactor evidence="1">
        <name>Mn(2+)</name>
        <dbReference type="ChEBI" id="CHEBI:29035"/>
    </cofactor>
</comment>
<evidence type="ECO:0000256" key="3">
    <source>
        <dbReference type="ARBA" id="ARBA00022598"/>
    </source>
</evidence>
<dbReference type="SUPFAM" id="SSF56059">
    <property type="entry name" value="Glutathione synthetase ATP-binding domain-like"/>
    <property type="match status" value="1"/>
</dbReference>
<dbReference type="Pfam" id="PF06849">
    <property type="entry name" value="DUF1246"/>
    <property type="match status" value="1"/>
</dbReference>
<protein>
    <recommendedName>
        <fullName evidence="14">5-formaminoimidazole-4-carboxamide-1-(Beta)-D-ribofuranosyl 5'-monophosphate synthetase</fullName>
    </recommendedName>
</protein>
<keyword evidence="6" id="KW-0658">Purine biosynthesis</keyword>
<evidence type="ECO:0000313" key="12">
    <source>
        <dbReference type="EMBL" id="KKR87706.1"/>
    </source>
</evidence>
<dbReference type="PIRSF" id="PIRSF004602">
    <property type="entry name" value="ATPgrasp_PurP"/>
    <property type="match status" value="1"/>
</dbReference>
<dbReference type="Gene3D" id="3.40.50.20">
    <property type="match status" value="1"/>
</dbReference>
<name>A0A0G0UJN3_9BACT</name>
<dbReference type="PANTHER" id="PTHR38147">
    <property type="entry name" value="5-FORMAMINOIMIDAZOLE-4-CARBOXAMIDE-1-(BETA)-D-RIBOFURANOSYL 5'-MONOPHOSPHATE SYNTHETASE-RELATED"/>
    <property type="match status" value="1"/>
</dbReference>
<sequence length="381" mass="43183">MYKSKIKNQKLKNNTYTIAVIGSHSALDVCRGAKDEGFKTLVIVEEGRDKTYADYFKSRGPSTSSGPTGCVDEVLYVDKFKDVLSVKIQNELKKRNCIFIPHRSFEVYVADYDAIEKDFKIPIFGNKFLLRSEERTEKVNQYDILKKAGIKYPKIFKLPKDIDRLVIVKVPEKARSFERAFFIADSHNSYKHESETLIKEGKITKRDLESAVIEEFIVGAQVNFNFFYSQVNNRLEMIGTDTRRQTNLDGLIRLTSGIQQKAMLDRKVTVKFEEAGHVAVTILESLLEPAFEIGEKFVEAARIMFPPGVIGSFSLQSVITPGPPKKEIYVFDVSPRMPGSPGISATPYSNYLYGQQLSMGKRVAMEIKVAIIKNKLKEITT</sequence>
<feature type="domain" description="IMP biosynthesis enzyme PurP N-terminal" evidence="10">
    <location>
        <begin position="18"/>
        <end position="156"/>
    </location>
</feature>
<dbReference type="EMBL" id="LCAG01000003">
    <property type="protein sequence ID" value="KKR87706.1"/>
    <property type="molecule type" value="Genomic_DNA"/>
</dbReference>
<keyword evidence="8" id="KW-0460">Magnesium</keyword>
<dbReference type="InterPro" id="IPR009720">
    <property type="entry name" value="IMP_biosynth_PurP_C"/>
</dbReference>
<dbReference type="GO" id="GO:0005524">
    <property type="term" value="F:ATP binding"/>
    <property type="evidence" value="ECO:0007669"/>
    <property type="project" value="UniProtKB-KW"/>
</dbReference>
<dbReference type="AlphaFoldDB" id="A0A0G0UJN3"/>
<evidence type="ECO:0000313" key="13">
    <source>
        <dbReference type="Proteomes" id="UP000034854"/>
    </source>
</evidence>
<organism evidence="12 13">
    <name type="scientific">Candidatus Curtissbacteria bacterium GW2011_GWA1_41_11</name>
    <dbReference type="NCBI Taxonomy" id="1618409"/>
    <lineage>
        <taxon>Bacteria</taxon>
        <taxon>Candidatus Curtissiibacteriota</taxon>
    </lineage>
</organism>
<evidence type="ECO:0000256" key="6">
    <source>
        <dbReference type="ARBA" id="ARBA00022755"/>
    </source>
</evidence>
<keyword evidence="7" id="KW-0067">ATP-binding</keyword>
<dbReference type="Gene3D" id="3.30.470.20">
    <property type="entry name" value="ATP-grasp fold, B domain"/>
    <property type="match status" value="1"/>
</dbReference>
<dbReference type="Pfam" id="PF06973">
    <property type="entry name" value="DUF1297"/>
    <property type="match status" value="1"/>
</dbReference>
<dbReference type="InterPro" id="IPR010672">
    <property type="entry name" value="IMP_biosynth_PurP_N"/>
</dbReference>
<evidence type="ECO:0000259" key="11">
    <source>
        <dbReference type="Pfam" id="PF06973"/>
    </source>
</evidence>
<dbReference type="Proteomes" id="UP000034854">
    <property type="component" value="Unassembled WGS sequence"/>
</dbReference>
<dbReference type="GO" id="GO:0016879">
    <property type="term" value="F:ligase activity, forming carbon-nitrogen bonds"/>
    <property type="evidence" value="ECO:0007669"/>
    <property type="project" value="InterPro"/>
</dbReference>
<keyword evidence="3" id="KW-0436">Ligase</keyword>
<keyword evidence="5" id="KW-0547">Nucleotide-binding</keyword>
<keyword evidence="9" id="KW-0464">Manganese</keyword>
<dbReference type="PANTHER" id="PTHR38147:SF1">
    <property type="entry name" value="5-FORMAMINOIMIDAZOLE-4-CARBOXAMIDE-1-(BETA)-D-RIBOFURANOSYL 5'-MONOPHOSPHATE SYNTHETASE"/>
    <property type="match status" value="1"/>
</dbReference>
<gene>
    <name evidence="12" type="ORF">UU34_C0003G0048</name>
</gene>
<evidence type="ECO:0000256" key="5">
    <source>
        <dbReference type="ARBA" id="ARBA00022741"/>
    </source>
</evidence>
<comment type="caution">
    <text evidence="12">The sequence shown here is derived from an EMBL/GenBank/DDBJ whole genome shotgun (WGS) entry which is preliminary data.</text>
</comment>
<keyword evidence="4" id="KW-0479">Metal-binding</keyword>
<dbReference type="Gene3D" id="3.30.1490.20">
    <property type="entry name" value="ATP-grasp fold, A domain"/>
    <property type="match status" value="1"/>
</dbReference>
<dbReference type="SUPFAM" id="SSF52440">
    <property type="entry name" value="PreATP-grasp domain"/>
    <property type="match status" value="1"/>
</dbReference>
<dbReference type="GO" id="GO:0006188">
    <property type="term" value="P:IMP biosynthetic process"/>
    <property type="evidence" value="ECO:0007669"/>
    <property type="project" value="InterPro"/>
</dbReference>
<evidence type="ECO:0000256" key="1">
    <source>
        <dbReference type="ARBA" id="ARBA00001936"/>
    </source>
</evidence>
<dbReference type="InterPro" id="IPR013815">
    <property type="entry name" value="ATP_grasp_subdomain_1"/>
</dbReference>